<feature type="compositionally biased region" description="Polar residues" evidence="1">
    <location>
        <begin position="1"/>
        <end position="15"/>
    </location>
</feature>
<dbReference type="EMBL" id="JACGWJ010000004">
    <property type="protein sequence ID" value="KAL0423717.1"/>
    <property type="molecule type" value="Genomic_DNA"/>
</dbReference>
<gene>
    <name evidence="2" type="ORF">Sradi_0906500</name>
</gene>
<evidence type="ECO:0000256" key="1">
    <source>
        <dbReference type="SAM" id="MobiDB-lite"/>
    </source>
</evidence>
<sequence length="93" mass="10469">MSSPAKNLNMSTSVQLKGRPLNEPQERQKADTSCHSHTVDNCSNCCSLRSRDLIPSILVSLSRSRTRPKPPRSQTMTFNYSHPRKEKSPTQPC</sequence>
<feature type="region of interest" description="Disordered" evidence="1">
    <location>
        <begin position="1"/>
        <end position="37"/>
    </location>
</feature>
<accession>A0AAW2V318</accession>
<feature type="region of interest" description="Disordered" evidence="1">
    <location>
        <begin position="61"/>
        <end position="93"/>
    </location>
</feature>
<evidence type="ECO:0000313" key="2">
    <source>
        <dbReference type="EMBL" id="KAL0423717.1"/>
    </source>
</evidence>
<feature type="compositionally biased region" description="Basic and acidic residues" evidence="1">
    <location>
        <begin position="24"/>
        <end position="37"/>
    </location>
</feature>
<dbReference type="AlphaFoldDB" id="A0AAW2V318"/>
<protein>
    <submittedName>
        <fullName evidence="2">Uncharacterized protein</fullName>
    </submittedName>
</protein>
<name>A0AAW2V318_SESRA</name>
<comment type="caution">
    <text evidence="2">The sequence shown here is derived from an EMBL/GenBank/DDBJ whole genome shotgun (WGS) entry which is preliminary data.</text>
</comment>
<organism evidence="2">
    <name type="scientific">Sesamum radiatum</name>
    <name type="common">Black benniseed</name>
    <dbReference type="NCBI Taxonomy" id="300843"/>
    <lineage>
        <taxon>Eukaryota</taxon>
        <taxon>Viridiplantae</taxon>
        <taxon>Streptophyta</taxon>
        <taxon>Embryophyta</taxon>
        <taxon>Tracheophyta</taxon>
        <taxon>Spermatophyta</taxon>
        <taxon>Magnoliopsida</taxon>
        <taxon>eudicotyledons</taxon>
        <taxon>Gunneridae</taxon>
        <taxon>Pentapetalae</taxon>
        <taxon>asterids</taxon>
        <taxon>lamiids</taxon>
        <taxon>Lamiales</taxon>
        <taxon>Pedaliaceae</taxon>
        <taxon>Sesamum</taxon>
    </lineage>
</organism>
<proteinExistence type="predicted"/>
<reference evidence="2" key="1">
    <citation type="submission" date="2020-06" db="EMBL/GenBank/DDBJ databases">
        <authorList>
            <person name="Li T."/>
            <person name="Hu X."/>
            <person name="Zhang T."/>
            <person name="Song X."/>
            <person name="Zhang H."/>
            <person name="Dai N."/>
            <person name="Sheng W."/>
            <person name="Hou X."/>
            <person name="Wei L."/>
        </authorList>
    </citation>
    <scope>NUCLEOTIDE SEQUENCE</scope>
    <source>
        <strain evidence="2">G02</strain>
        <tissue evidence="2">Leaf</tissue>
    </source>
</reference>
<reference evidence="2" key="2">
    <citation type="journal article" date="2024" name="Plant">
        <title>Genomic evolution and insights into agronomic trait innovations of Sesamum species.</title>
        <authorList>
            <person name="Miao H."/>
            <person name="Wang L."/>
            <person name="Qu L."/>
            <person name="Liu H."/>
            <person name="Sun Y."/>
            <person name="Le M."/>
            <person name="Wang Q."/>
            <person name="Wei S."/>
            <person name="Zheng Y."/>
            <person name="Lin W."/>
            <person name="Duan Y."/>
            <person name="Cao H."/>
            <person name="Xiong S."/>
            <person name="Wang X."/>
            <person name="Wei L."/>
            <person name="Li C."/>
            <person name="Ma Q."/>
            <person name="Ju M."/>
            <person name="Zhao R."/>
            <person name="Li G."/>
            <person name="Mu C."/>
            <person name="Tian Q."/>
            <person name="Mei H."/>
            <person name="Zhang T."/>
            <person name="Gao T."/>
            <person name="Zhang H."/>
        </authorList>
    </citation>
    <scope>NUCLEOTIDE SEQUENCE</scope>
    <source>
        <strain evidence="2">G02</strain>
    </source>
</reference>